<protein>
    <submittedName>
        <fullName evidence="8">Phosphomethylpyrimidine kinase</fullName>
        <ecNumber evidence="8">2.7.4.7</ecNumber>
    </submittedName>
</protein>
<sequence length="321" mass="33685">MERMKQHSSTPSSGAHQPDSPIRATPRVLPQDRNHFPLAPRVLSIAGTDPSGGAGAEADLKSIFAAGGYGMSVITSLVAQNTQGVRAVHTPGTEFLLQQLAAVFEDVDIDAVKIGMLGDRATTEVIQGWLAEHHVPVLVFDPVMIATSGDRLLAKDAETAVRSFAASLNNYADHAVITPNIPELAILCGQSPANSFEEAVSQAQAWSDEHGVNVIVKGGHLTGQEAGNAWVAPRRGPNDPSPLHMTSSPRVNSPHTHGTGCSLSSSLATRLGGGDSYDAALRWATTWLNGAIEKAAALRVGHGHGPVDHAHRAREVGAFNA</sequence>
<keyword evidence="9" id="KW-1185">Reference proteome</keyword>
<evidence type="ECO:0000256" key="4">
    <source>
        <dbReference type="ARBA" id="ARBA00004769"/>
    </source>
</evidence>
<evidence type="ECO:0000256" key="1">
    <source>
        <dbReference type="ARBA" id="ARBA00000151"/>
    </source>
</evidence>
<comment type="catalytic activity">
    <reaction evidence="2">
        <text>4-amino-2-methyl-5-(phosphooxymethyl)pyrimidine + ATP = 4-amino-2-methyl-5-(diphosphooxymethyl)pyrimidine + ADP</text>
        <dbReference type="Rhea" id="RHEA:19893"/>
        <dbReference type="ChEBI" id="CHEBI:30616"/>
        <dbReference type="ChEBI" id="CHEBI:57841"/>
        <dbReference type="ChEBI" id="CHEBI:58354"/>
        <dbReference type="ChEBI" id="CHEBI:456216"/>
        <dbReference type="EC" id="2.7.4.7"/>
    </reaction>
</comment>
<dbReference type="PANTHER" id="PTHR20858:SF17">
    <property type="entry name" value="HYDROXYMETHYLPYRIMIDINE_PHOSPHOMETHYLPYRIMIDINE KINASE THI20-RELATED"/>
    <property type="match status" value="1"/>
</dbReference>
<dbReference type="GO" id="GO:0009229">
    <property type="term" value="P:thiamine diphosphate biosynthetic process"/>
    <property type="evidence" value="ECO:0007669"/>
    <property type="project" value="UniProtKB-UniPathway"/>
</dbReference>
<evidence type="ECO:0000313" key="8">
    <source>
        <dbReference type="EMBL" id="AEI08567.1"/>
    </source>
</evidence>
<dbReference type="KEGG" id="crd:CRES_0204"/>
<reference evidence="8 9" key="1">
    <citation type="journal article" date="2012" name="BMC Genomics">
        <title>Complete genome sequence, lifestyle, and multi-drug resistance of the human pathogen Corynebacterium resistens DSM 45100 isolated from blood samples of a leukemia patient.</title>
        <authorList>
            <person name="Schroder J."/>
            <person name="Maus I."/>
            <person name="Meyer K."/>
            <person name="Wordemann S."/>
            <person name="Blom J."/>
            <person name="Jaenicke S."/>
            <person name="Schneider J."/>
            <person name="Trost E."/>
            <person name="Tauch A."/>
        </authorList>
    </citation>
    <scope>NUCLEOTIDE SEQUENCE [LARGE SCALE GENOMIC DNA]</scope>
    <source>
        <strain evidence="9">DSM 45100 / JCM 12819 / CCUG 50093 / GTC 2026 / SICGH 158</strain>
    </source>
</reference>
<evidence type="ECO:0000256" key="6">
    <source>
        <dbReference type="SAM" id="MobiDB-lite"/>
    </source>
</evidence>
<keyword evidence="5" id="KW-0784">Thiamine biosynthesis</keyword>
<dbReference type="eggNOG" id="COG0351">
    <property type="taxonomic scope" value="Bacteria"/>
</dbReference>
<evidence type="ECO:0000256" key="2">
    <source>
        <dbReference type="ARBA" id="ARBA00000565"/>
    </source>
</evidence>
<comment type="pathway">
    <text evidence="4">Cofactor biosynthesis; thiamine diphosphate biosynthesis; 4-amino-2-methyl-5-diphosphomethylpyrimidine from 5-amino-1-(5-phospho-D-ribosyl)imidazole: step 3/3.</text>
</comment>
<dbReference type="EMBL" id="CP002857">
    <property type="protein sequence ID" value="AEI08567.1"/>
    <property type="molecule type" value="Genomic_DNA"/>
</dbReference>
<dbReference type="NCBIfam" id="TIGR00097">
    <property type="entry name" value="HMP-P_kinase"/>
    <property type="match status" value="1"/>
</dbReference>
<dbReference type="STRING" id="662755.CRES_0204"/>
<accession>F8E213</accession>
<proteinExistence type="predicted"/>
<dbReference type="GO" id="GO:0009228">
    <property type="term" value="P:thiamine biosynthetic process"/>
    <property type="evidence" value="ECO:0007669"/>
    <property type="project" value="UniProtKB-KW"/>
</dbReference>
<feature type="region of interest" description="Disordered" evidence="6">
    <location>
        <begin position="234"/>
        <end position="260"/>
    </location>
</feature>
<dbReference type="GO" id="GO:0008902">
    <property type="term" value="F:hydroxymethylpyrimidine kinase activity"/>
    <property type="evidence" value="ECO:0007669"/>
    <property type="project" value="UniProtKB-EC"/>
</dbReference>
<dbReference type="HOGENOM" id="CLU_020520_0_3_11"/>
<dbReference type="CDD" id="cd01169">
    <property type="entry name" value="HMPP_kinase"/>
    <property type="match status" value="1"/>
</dbReference>
<dbReference type="Pfam" id="PF08543">
    <property type="entry name" value="Phos_pyr_kin"/>
    <property type="match status" value="1"/>
</dbReference>
<feature type="region of interest" description="Disordered" evidence="6">
    <location>
        <begin position="1"/>
        <end position="27"/>
    </location>
</feature>
<dbReference type="Proteomes" id="UP000000492">
    <property type="component" value="Chromosome"/>
</dbReference>
<evidence type="ECO:0000259" key="7">
    <source>
        <dbReference type="Pfam" id="PF08543"/>
    </source>
</evidence>
<dbReference type="PANTHER" id="PTHR20858">
    <property type="entry name" value="PHOSPHOMETHYLPYRIMIDINE KINASE"/>
    <property type="match status" value="1"/>
</dbReference>
<dbReference type="GO" id="GO:0008972">
    <property type="term" value="F:phosphomethylpyrimidine kinase activity"/>
    <property type="evidence" value="ECO:0007669"/>
    <property type="project" value="UniProtKB-EC"/>
</dbReference>
<dbReference type="Gene3D" id="3.40.1190.20">
    <property type="match status" value="1"/>
</dbReference>
<comment type="function">
    <text evidence="3">Catalyzes the phosphorylation of hydroxymethylpyrimidine phosphate (HMP-P) to HMP-PP, and of HMP to HMP-P.</text>
</comment>
<evidence type="ECO:0000256" key="3">
    <source>
        <dbReference type="ARBA" id="ARBA00003848"/>
    </source>
</evidence>
<dbReference type="InterPro" id="IPR004399">
    <property type="entry name" value="HMP/HMP-P_kinase_dom"/>
</dbReference>
<dbReference type="EC" id="2.7.4.7" evidence="8"/>
<dbReference type="SUPFAM" id="SSF53613">
    <property type="entry name" value="Ribokinase-like"/>
    <property type="match status" value="1"/>
</dbReference>
<dbReference type="AlphaFoldDB" id="F8E213"/>
<feature type="compositionally biased region" description="Polar residues" evidence="6">
    <location>
        <begin position="244"/>
        <end position="260"/>
    </location>
</feature>
<evidence type="ECO:0000256" key="5">
    <source>
        <dbReference type="ARBA" id="ARBA00022977"/>
    </source>
</evidence>
<dbReference type="GO" id="GO:0005829">
    <property type="term" value="C:cytosol"/>
    <property type="evidence" value="ECO:0007669"/>
    <property type="project" value="TreeGrafter"/>
</dbReference>
<dbReference type="UniPathway" id="UPA00060">
    <property type="reaction ID" value="UER00138"/>
</dbReference>
<dbReference type="InterPro" id="IPR029056">
    <property type="entry name" value="Ribokinase-like"/>
</dbReference>
<keyword evidence="8" id="KW-0808">Transferase</keyword>
<gene>
    <name evidence="8" type="primary">thiD</name>
    <name evidence="8" type="ordered locus">CRES_0204</name>
</gene>
<feature type="domain" description="Pyridoxamine kinase/Phosphomethylpyrimidine kinase" evidence="7">
    <location>
        <begin position="49"/>
        <end position="308"/>
    </location>
</feature>
<name>F8E213_CORRG</name>
<keyword evidence="8" id="KW-0418">Kinase</keyword>
<evidence type="ECO:0000313" key="9">
    <source>
        <dbReference type="Proteomes" id="UP000000492"/>
    </source>
</evidence>
<comment type="catalytic activity">
    <reaction evidence="1">
        <text>4-amino-5-hydroxymethyl-2-methylpyrimidine + ATP = 4-amino-2-methyl-5-(phosphooxymethyl)pyrimidine + ADP + H(+)</text>
        <dbReference type="Rhea" id="RHEA:23096"/>
        <dbReference type="ChEBI" id="CHEBI:15378"/>
        <dbReference type="ChEBI" id="CHEBI:16892"/>
        <dbReference type="ChEBI" id="CHEBI:30616"/>
        <dbReference type="ChEBI" id="CHEBI:58354"/>
        <dbReference type="ChEBI" id="CHEBI:456216"/>
        <dbReference type="EC" id="2.7.1.49"/>
    </reaction>
</comment>
<dbReference type="InterPro" id="IPR013749">
    <property type="entry name" value="PM/HMP-P_kinase-1"/>
</dbReference>
<organism evidence="8 9">
    <name type="scientific">Corynebacterium resistens (strain DSM 45100 / JCM 12819 / GTC 2026 / SICGH 158)</name>
    <dbReference type="NCBI Taxonomy" id="662755"/>
    <lineage>
        <taxon>Bacteria</taxon>
        <taxon>Bacillati</taxon>
        <taxon>Actinomycetota</taxon>
        <taxon>Actinomycetes</taxon>
        <taxon>Mycobacteriales</taxon>
        <taxon>Corynebacteriaceae</taxon>
        <taxon>Corynebacterium</taxon>
    </lineage>
</organism>